<dbReference type="PANTHER" id="PTHR33375">
    <property type="entry name" value="CHROMOSOME-PARTITIONING PROTEIN PARB-RELATED"/>
    <property type="match status" value="1"/>
</dbReference>
<name>A0A1I1AKW6_9ACTN</name>
<reference evidence="4" key="1">
    <citation type="submission" date="2016-10" db="EMBL/GenBank/DDBJ databases">
        <authorList>
            <person name="de Groot N.N."/>
        </authorList>
    </citation>
    <scope>NUCLEOTIDE SEQUENCE [LARGE SCALE GENOMIC DNA]</scope>
    <source>
        <strain evidence="4">CGMCC 1.10697</strain>
    </source>
</reference>
<evidence type="ECO:0000313" key="4">
    <source>
        <dbReference type="EMBL" id="SFB38669.1"/>
    </source>
</evidence>
<dbReference type="Proteomes" id="UP000199113">
    <property type="component" value="Unassembled WGS sequence"/>
</dbReference>
<gene>
    <name evidence="3" type="ORF">CXG46_07540</name>
    <name evidence="4" type="ORF">SAMN05192575_109152</name>
</gene>
<evidence type="ECO:0000259" key="2">
    <source>
        <dbReference type="SMART" id="SM00470"/>
    </source>
</evidence>
<evidence type="ECO:0000313" key="5">
    <source>
        <dbReference type="Proteomes" id="UP000199113"/>
    </source>
</evidence>
<keyword evidence="6" id="KW-1185">Reference proteome</keyword>
<dbReference type="RefSeq" id="WP_091200437.1">
    <property type="nucleotide sequence ID" value="NZ_FOKC01000009.1"/>
</dbReference>
<accession>A0A1I1AKW6</accession>
<dbReference type="InterPro" id="IPR003115">
    <property type="entry name" value="ParB_N"/>
</dbReference>
<dbReference type="GO" id="GO:0005694">
    <property type="term" value="C:chromosome"/>
    <property type="evidence" value="ECO:0007669"/>
    <property type="project" value="TreeGrafter"/>
</dbReference>
<dbReference type="EMBL" id="PJBV01000014">
    <property type="protein sequence ID" value="PKH41723.1"/>
    <property type="molecule type" value="Genomic_DNA"/>
</dbReference>
<dbReference type="SMART" id="SM00470">
    <property type="entry name" value="ParB"/>
    <property type="match status" value="1"/>
</dbReference>
<dbReference type="GO" id="GO:0007059">
    <property type="term" value="P:chromosome segregation"/>
    <property type="evidence" value="ECO:0007669"/>
    <property type="project" value="TreeGrafter"/>
</dbReference>
<dbReference type="STRING" id="748909.SAMN05192575_109152"/>
<dbReference type="InterPro" id="IPR036086">
    <property type="entry name" value="ParB/Sulfiredoxin_sf"/>
</dbReference>
<reference evidence="3 6" key="2">
    <citation type="submission" date="2017-12" db="EMBL/GenBank/DDBJ databases">
        <title>Pharmacopeia of the Arctic Ocean.</title>
        <authorList>
            <person name="Collins E."/>
            <person name="Ducluzeau A.-L."/>
        </authorList>
    </citation>
    <scope>NUCLEOTIDE SEQUENCE [LARGE SCALE GENOMIC DNA]</scope>
    <source>
        <strain evidence="3 6">DSM 23325</strain>
    </source>
</reference>
<dbReference type="Gene3D" id="3.90.1530.30">
    <property type="match status" value="1"/>
</dbReference>
<feature type="domain" description="ParB-like N-terminal" evidence="2">
    <location>
        <begin position="9"/>
        <end position="94"/>
    </location>
</feature>
<dbReference type="SUPFAM" id="SSF110849">
    <property type="entry name" value="ParB/Sulfiredoxin"/>
    <property type="match status" value="1"/>
</dbReference>
<dbReference type="OrthoDB" id="3176965at2"/>
<evidence type="ECO:0000313" key="6">
    <source>
        <dbReference type="Proteomes" id="UP000233565"/>
    </source>
</evidence>
<sequence length="344" mass="38133">MSDKGYVELERQIDSIVVGERHRRHPGDLTKLKESLTRVGLLQPVTITPDGYLICGYRRLAAAKELGWQTLRVWVRSGISDELTRLLAERDENITHQPLTPDEAAKLYQELLDLVKEDARRRQAATQYGAKNDQAAGQHGHAESASPGPGALGSARRRAAELVTGKASYARLEQILEMERIAADRSQPKTIRQVATDELGVIRNGGPVDPGYQRVKAAQRVAARMTSSQDSDVDALTDEALADARADHRRRVRENRAKRASAAASAKRSTRAFVLTWAELDGWSKRYDVEQVAREVKPDDWTLFLRVVDETIAFVEAVKRAGEHAATSDTCATRHVPKLSADVT</sequence>
<dbReference type="Pfam" id="PF02195">
    <property type="entry name" value="ParB_N"/>
    <property type="match status" value="1"/>
</dbReference>
<dbReference type="AlphaFoldDB" id="A0A1I1AKW6"/>
<evidence type="ECO:0000256" key="1">
    <source>
        <dbReference type="SAM" id="MobiDB-lite"/>
    </source>
</evidence>
<dbReference type="PANTHER" id="PTHR33375:SF1">
    <property type="entry name" value="CHROMOSOME-PARTITIONING PROTEIN PARB-RELATED"/>
    <property type="match status" value="1"/>
</dbReference>
<proteinExistence type="predicted"/>
<dbReference type="InterPro" id="IPR050336">
    <property type="entry name" value="Chromosome_partition/occlusion"/>
</dbReference>
<protein>
    <submittedName>
        <fullName evidence="4">Chromosome partitioning protein, ParB family</fullName>
    </submittedName>
</protein>
<feature type="region of interest" description="Disordered" evidence="1">
    <location>
        <begin position="123"/>
        <end position="157"/>
    </location>
</feature>
<organism evidence="4 5">
    <name type="scientific">Nocardioides alpinus</name>
    <dbReference type="NCBI Taxonomy" id="748909"/>
    <lineage>
        <taxon>Bacteria</taxon>
        <taxon>Bacillati</taxon>
        <taxon>Actinomycetota</taxon>
        <taxon>Actinomycetes</taxon>
        <taxon>Propionibacteriales</taxon>
        <taxon>Nocardioidaceae</taxon>
        <taxon>Nocardioides</taxon>
    </lineage>
</organism>
<dbReference type="EMBL" id="FOKC01000009">
    <property type="protein sequence ID" value="SFB38669.1"/>
    <property type="molecule type" value="Genomic_DNA"/>
</dbReference>
<evidence type="ECO:0000313" key="3">
    <source>
        <dbReference type="EMBL" id="PKH41723.1"/>
    </source>
</evidence>
<dbReference type="Proteomes" id="UP000233565">
    <property type="component" value="Unassembled WGS sequence"/>
</dbReference>